<feature type="transmembrane region" description="Helical" evidence="7">
    <location>
        <begin position="144"/>
        <end position="164"/>
    </location>
</feature>
<keyword evidence="4 7" id="KW-0812">Transmembrane</keyword>
<evidence type="ECO:0000256" key="5">
    <source>
        <dbReference type="ARBA" id="ARBA00022989"/>
    </source>
</evidence>
<feature type="transmembrane region" description="Helical" evidence="7">
    <location>
        <begin position="56"/>
        <end position="75"/>
    </location>
</feature>
<comment type="subcellular location">
    <subcellularLocation>
        <location evidence="1">Cell membrane</location>
        <topology evidence="1">Multi-pass membrane protein</topology>
    </subcellularLocation>
</comment>
<name>A0ABQ5QRF9_9ACTN</name>
<evidence type="ECO:0000256" key="3">
    <source>
        <dbReference type="ARBA" id="ARBA00022475"/>
    </source>
</evidence>
<evidence type="ECO:0000256" key="1">
    <source>
        <dbReference type="ARBA" id="ARBA00004651"/>
    </source>
</evidence>
<dbReference type="Proteomes" id="UP001144280">
    <property type="component" value="Unassembled WGS sequence"/>
</dbReference>
<feature type="transmembrane region" description="Helical" evidence="7">
    <location>
        <begin position="240"/>
        <end position="264"/>
    </location>
</feature>
<feature type="transmembrane region" description="Helical" evidence="7">
    <location>
        <begin position="388"/>
        <end position="408"/>
    </location>
</feature>
<evidence type="ECO:0000313" key="10">
    <source>
        <dbReference type="Proteomes" id="UP001144280"/>
    </source>
</evidence>
<feature type="transmembrane region" description="Helical" evidence="7">
    <location>
        <begin position="307"/>
        <end position="323"/>
    </location>
</feature>
<dbReference type="RefSeq" id="WP_281894604.1">
    <property type="nucleotide sequence ID" value="NZ_BSDI01000008.1"/>
</dbReference>
<feature type="domain" description="VTT" evidence="8">
    <location>
        <begin position="36"/>
        <end position="161"/>
    </location>
</feature>
<feature type="transmembrane region" description="Helical" evidence="7">
    <location>
        <begin position="414"/>
        <end position="432"/>
    </location>
</feature>
<protein>
    <recommendedName>
        <fullName evidence="8">VTT domain-containing protein</fullName>
    </recommendedName>
</protein>
<feature type="transmembrane region" description="Helical" evidence="7">
    <location>
        <begin position="330"/>
        <end position="352"/>
    </location>
</feature>
<accession>A0ABQ5QRF9</accession>
<dbReference type="InterPro" id="IPR032816">
    <property type="entry name" value="VTT_dom"/>
</dbReference>
<keyword evidence="6 7" id="KW-0472">Membrane</keyword>
<gene>
    <name evidence="9" type="ORF">Pa4123_23420</name>
</gene>
<proteinExistence type="inferred from homology"/>
<feature type="transmembrane region" description="Helical" evidence="7">
    <location>
        <begin position="176"/>
        <end position="198"/>
    </location>
</feature>
<dbReference type="EMBL" id="BSDI01000008">
    <property type="protein sequence ID" value="GLH97068.1"/>
    <property type="molecule type" value="Genomic_DNA"/>
</dbReference>
<reference evidence="9" key="1">
    <citation type="submission" date="2022-12" db="EMBL/GenBank/DDBJ databases">
        <title>New Phytohabitans aurantiacus sp. RD004123 nov., an actinomycete isolated from soil.</title>
        <authorList>
            <person name="Triningsih D.W."/>
            <person name="Harunari E."/>
            <person name="Igarashi Y."/>
        </authorList>
    </citation>
    <scope>NUCLEOTIDE SEQUENCE</scope>
    <source>
        <strain evidence="9">RD004123</strain>
    </source>
</reference>
<feature type="transmembrane region" description="Helical" evidence="7">
    <location>
        <begin position="358"/>
        <end position="376"/>
    </location>
</feature>
<dbReference type="InterPro" id="IPR032818">
    <property type="entry name" value="DedA-like"/>
</dbReference>
<keyword evidence="3" id="KW-1003">Cell membrane</keyword>
<comment type="caution">
    <text evidence="9">The sequence shown here is derived from an EMBL/GenBank/DDBJ whole genome shotgun (WGS) entry which is preliminary data.</text>
</comment>
<keyword evidence="10" id="KW-1185">Reference proteome</keyword>
<dbReference type="PANTHER" id="PTHR30353">
    <property type="entry name" value="INNER MEMBRANE PROTEIN DEDA-RELATED"/>
    <property type="match status" value="1"/>
</dbReference>
<dbReference type="PANTHER" id="PTHR30353:SF15">
    <property type="entry name" value="INNER MEMBRANE PROTEIN YABI"/>
    <property type="match status" value="1"/>
</dbReference>
<evidence type="ECO:0000313" key="9">
    <source>
        <dbReference type="EMBL" id="GLH97068.1"/>
    </source>
</evidence>
<organism evidence="9 10">
    <name type="scientific">Phytohabitans aurantiacus</name>
    <dbReference type="NCBI Taxonomy" id="3016789"/>
    <lineage>
        <taxon>Bacteria</taxon>
        <taxon>Bacillati</taxon>
        <taxon>Actinomycetota</taxon>
        <taxon>Actinomycetes</taxon>
        <taxon>Micromonosporales</taxon>
        <taxon>Micromonosporaceae</taxon>
    </lineage>
</organism>
<evidence type="ECO:0000256" key="7">
    <source>
        <dbReference type="SAM" id="Phobius"/>
    </source>
</evidence>
<evidence type="ECO:0000256" key="6">
    <source>
        <dbReference type="ARBA" id="ARBA00023136"/>
    </source>
</evidence>
<sequence length="450" mass="47946">MESLLSLLEALPPVLIYLIAAVLVATETAVIVGLVLPAEATLLTVGFLAYLGTLRLAPAIAVMIGAALAGDALAFRSGRRHGARLRASRVGVRVGEERWRKADAMVNRLGGRAMFGARWLAFVRTLAPRLAGTAGMPYKRFAPWNAAGVATWVGASVLVGYLAGESYETVSRYLGKATGAVLILLAAIVGIVLTGRWLGRNPDPARALAARAGALPPLRWMTQRYGVLFFLLSMQIGPGWALVINLVAGMLLLFGIGLAMAWLVEVVVRHSGLSLIDNAIANWFADRRTEGTAHAADVVIDVLRPQYLVAAVALVAVVLGWRSRAWRGDLVSMVGTVGAFVPLLVLAVVEQLLPERFFLTQLAVVTASLCTLAWMVSQRTRWPAAVGAWTAATVAVMVVSGARVYVGWNTASQTVTSVLLGALWTAVFMVAWHTRDRATNSQVNVGLPVG</sequence>
<dbReference type="Pfam" id="PF09335">
    <property type="entry name" value="VTT_dom"/>
    <property type="match status" value="1"/>
</dbReference>
<evidence type="ECO:0000256" key="2">
    <source>
        <dbReference type="ARBA" id="ARBA00010792"/>
    </source>
</evidence>
<evidence type="ECO:0000259" key="8">
    <source>
        <dbReference type="Pfam" id="PF09335"/>
    </source>
</evidence>
<evidence type="ECO:0000256" key="4">
    <source>
        <dbReference type="ARBA" id="ARBA00022692"/>
    </source>
</evidence>
<comment type="similarity">
    <text evidence="2">Belongs to the DedA family.</text>
</comment>
<keyword evidence="5 7" id="KW-1133">Transmembrane helix</keyword>